<name>A0A6G8R3U6_9CAUD</name>
<proteinExistence type="predicted"/>
<accession>A0A6G8R3U6</accession>
<organism evidence="1 2">
    <name type="scientific">Proteus phage Privateer</name>
    <dbReference type="NCBI Taxonomy" id="2712958"/>
    <lineage>
        <taxon>Viruses</taxon>
        <taxon>Duplodnaviria</taxon>
        <taxon>Heunggongvirae</taxon>
        <taxon>Uroviricota</taxon>
        <taxon>Caudoviricetes</taxon>
        <taxon>Grimontviridae</taxon>
        <taxon>Privateervirus</taxon>
        <taxon>Privateervirus privateer</taxon>
    </lineage>
</organism>
<evidence type="ECO:0000313" key="2">
    <source>
        <dbReference type="Proteomes" id="UP000500956"/>
    </source>
</evidence>
<protein>
    <submittedName>
        <fullName evidence="1">Uncharacterized protein</fullName>
    </submittedName>
</protein>
<sequence>MIKFTDKDIEFIKDIVLELGIDNEEKEHRKYSTFYYYTYYTFKENDKEYFEDNQDLFDKIVGLTFYINGLWSDSYGLEELSINIKRSVGSKNPDYDILLDIIQNNKESFSDKGFHRIIGNIQSVLPENIYITTEIPFEVVK</sequence>
<keyword evidence="2" id="KW-1185">Reference proteome</keyword>
<dbReference type="EMBL" id="MT028297">
    <property type="protein sequence ID" value="QIN94843.1"/>
    <property type="molecule type" value="Genomic_DNA"/>
</dbReference>
<evidence type="ECO:0000313" key="1">
    <source>
        <dbReference type="EMBL" id="QIN94843.1"/>
    </source>
</evidence>
<gene>
    <name evidence="1" type="ORF">CPT_Privateer_050</name>
</gene>
<dbReference type="Proteomes" id="UP000500956">
    <property type="component" value="Segment"/>
</dbReference>
<reference evidence="1 2" key="1">
    <citation type="submission" date="2020-02" db="EMBL/GenBank/DDBJ databases">
        <title>Characterization of Proteus podophage Privateer.</title>
        <authorList>
            <person name="Corban J."/>
            <person name="Ramsey J."/>
        </authorList>
    </citation>
    <scope>NUCLEOTIDE SEQUENCE [LARGE SCALE GENOMIC DNA]</scope>
</reference>